<evidence type="ECO:0000313" key="2">
    <source>
        <dbReference type="Proteomes" id="UP000004690"/>
    </source>
</evidence>
<dbReference type="PANTHER" id="PTHR38471:SF2">
    <property type="entry name" value="FOUR HELIX BUNDLE PROTEIN"/>
    <property type="match status" value="1"/>
</dbReference>
<dbReference type="Proteomes" id="UP000004690">
    <property type="component" value="Unassembled WGS sequence"/>
</dbReference>
<dbReference type="PANTHER" id="PTHR38471">
    <property type="entry name" value="FOUR HELIX BUNDLE PROTEIN"/>
    <property type="match status" value="1"/>
</dbReference>
<dbReference type="HOGENOM" id="CLU_129874_0_7_10"/>
<dbReference type="CDD" id="cd16377">
    <property type="entry name" value="23S_rRNA_IVP_like"/>
    <property type="match status" value="1"/>
</dbReference>
<dbReference type="OrthoDB" id="5515766at2"/>
<dbReference type="eggNOG" id="COG0399">
    <property type="taxonomic scope" value="Bacteria"/>
</dbReference>
<keyword evidence="1" id="KW-0687">Ribonucleoprotein</keyword>
<organism evidence="1 2">
    <name type="scientific">Galbibacter orientalis DSM 19592</name>
    <dbReference type="NCBI Taxonomy" id="926559"/>
    <lineage>
        <taxon>Bacteria</taxon>
        <taxon>Pseudomonadati</taxon>
        <taxon>Bacteroidota</taxon>
        <taxon>Flavobacteriia</taxon>
        <taxon>Flavobacteriales</taxon>
        <taxon>Flavobacteriaceae</taxon>
        <taxon>Galbibacter</taxon>
    </lineage>
</organism>
<protein>
    <submittedName>
        <fullName evidence="1">S23 ribosomal protein</fullName>
    </submittedName>
</protein>
<accession>I3C480</accession>
<dbReference type="SUPFAM" id="SSF158446">
    <property type="entry name" value="IVS-encoded protein-like"/>
    <property type="match status" value="1"/>
</dbReference>
<dbReference type="EMBL" id="JH651379">
    <property type="protein sequence ID" value="EIJ38423.1"/>
    <property type="molecule type" value="Genomic_DNA"/>
</dbReference>
<dbReference type="NCBIfam" id="TIGR02436">
    <property type="entry name" value="four helix bundle protein"/>
    <property type="match status" value="1"/>
</dbReference>
<dbReference type="Pfam" id="PF05635">
    <property type="entry name" value="23S_rRNA_IVP"/>
    <property type="match status" value="1"/>
</dbReference>
<dbReference type="GO" id="GO:0005840">
    <property type="term" value="C:ribosome"/>
    <property type="evidence" value="ECO:0007669"/>
    <property type="project" value="UniProtKB-KW"/>
</dbReference>
<keyword evidence="1" id="KW-0689">Ribosomal protein</keyword>
<keyword evidence="2" id="KW-1185">Reference proteome</keyword>
<name>I3C480_9FLAO</name>
<dbReference type="STRING" id="926559.JoomaDRAFT_1408"/>
<dbReference type="InterPro" id="IPR036583">
    <property type="entry name" value="23S_rRNA_IVS_sf"/>
</dbReference>
<reference evidence="1 2" key="1">
    <citation type="submission" date="2012-02" db="EMBL/GenBank/DDBJ databases">
        <title>Improved High-Quality Draft genome of Joostella marina DSM 19592.</title>
        <authorList>
            <consortium name="US DOE Joint Genome Institute (JGI-PGF)"/>
            <person name="Lucas S."/>
            <person name="Copeland A."/>
            <person name="Lapidus A."/>
            <person name="Bruce D."/>
            <person name="Goodwin L."/>
            <person name="Pitluck S."/>
            <person name="Peters L."/>
            <person name="Chertkov O."/>
            <person name="Ovchinnikova G."/>
            <person name="Kyrpides N."/>
            <person name="Mavromatis K."/>
            <person name="Detter J.C."/>
            <person name="Han C."/>
            <person name="Land M."/>
            <person name="Hauser L."/>
            <person name="Markowitz V."/>
            <person name="Cheng J.-F."/>
            <person name="Hugenholtz P."/>
            <person name="Woyke T."/>
            <person name="Wu D."/>
            <person name="Tindall B."/>
            <person name="Brambilla E."/>
            <person name="Klenk H.-P."/>
            <person name="Eisen J.A."/>
        </authorList>
    </citation>
    <scope>NUCLEOTIDE SEQUENCE [LARGE SCALE GENOMIC DNA]</scope>
    <source>
        <strain evidence="1 2">DSM 19592</strain>
    </source>
</reference>
<dbReference type="AlphaFoldDB" id="I3C480"/>
<dbReference type="RefSeq" id="WP_008611613.1">
    <property type="nucleotide sequence ID" value="NZ_JH651379.1"/>
</dbReference>
<dbReference type="Gene3D" id="1.20.1440.60">
    <property type="entry name" value="23S rRNA-intervening sequence"/>
    <property type="match status" value="1"/>
</dbReference>
<gene>
    <name evidence="1" type="ORF">JoomaDRAFT_1408</name>
</gene>
<evidence type="ECO:0000313" key="1">
    <source>
        <dbReference type="EMBL" id="EIJ38423.1"/>
    </source>
</evidence>
<sequence length="124" mass="14487">MSDIKTFEDLNSWVKGTELRRKIASVIKTFPKFEKFELMSQMRRASRSVTHNIAEGYGRFHFKENAQFCRISRGSLYGILDQIITALDENYIDNKTYEDTRLMVIDCIKILNGYINYLSNAKSN</sequence>
<proteinExistence type="predicted"/>
<dbReference type="InterPro" id="IPR012657">
    <property type="entry name" value="23S_rRNA-intervening_sequence"/>
</dbReference>